<comment type="similarity">
    <text evidence="1">Belongs to the SURF1 family.</text>
</comment>
<keyword evidence="1" id="KW-0812">Transmembrane</keyword>
<protein>
    <recommendedName>
        <fullName evidence="1">SURF1-like protein</fullName>
    </recommendedName>
</protein>
<sequence>MIGLGIWQLERLQWKEALLDRYAQAARSTEPVAFPLADSDPHRWLYRRSALDCRNVLSTGAVSGRSADGQAGWALTARCAVDGGEAEVVLGWTLDPAPREWAGDKVAGTIAPLGEGGVRLIADPPLAGLAAMGAPNPAEIPNNHLAYAFQWFFFAATALVIYGLALKRRLAQRGEQG</sequence>
<dbReference type="CDD" id="cd06662">
    <property type="entry name" value="SURF1"/>
    <property type="match status" value="1"/>
</dbReference>
<comment type="caution">
    <text evidence="2">The sequence shown here is derived from an EMBL/GenBank/DDBJ whole genome shotgun (WGS) entry which is preliminary data.</text>
</comment>
<keyword evidence="1" id="KW-0472">Membrane</keyword>
<dbReference type="AlphaFoldDB" id="A0A437H2F2"/>
<dbReference type="EMBL" id="RXOL01000001">
    <property type="protein sequence ID" value="RVQ69825.1"/>
    <property type="molecule type" value="Genomic_DNA"/>
</dbReference>
<reference evidence="2 3" key="1">
    <citation type="submission" date="2018-12" db="EMBL/GenBank/DDBJ databases">
        <title>Croceicoccus ponticola sp. nov., a lipolytic bacterium isolated from seawater.</title>
        <authorList>
            <person name="Yoon J.-H."/>
        </authorList>
    </citation>
    <scope>NUCLEOTIDE SEQUENCE [LARGE SCALE GENOMIC DNA]</scope>
    <source>
        <strain evidence="2 3">GM-16</strain>
    </source>
</reference>
<feature type="transmembrane region" description="Helical" evidence="1">
    <location>
        <begin position="145"/>
        <end position="166"/>
    </location>
</feature>
<keyword evidence="1" id="KW-1133">Transmembrane helix</keyword>
<comment type="caution">
    <text evidence="1">Lacks conserved residue(s) required for the propagation of feature annotation.</text>
</comment>
<comment type="subcellular location">
    <subcellularLocation>
        <location evidence="1">Cell membrane</location>
        <topology evidence="1">Multi-pass membrane protein</topology>
    </subcellularLocation>
</comment>
<dbReference type="GO" id="GO:0005886">
    <property type="term" value="C:plasma membrane"/>
    <property type="evidence" value="ECO:0007669"/>
    <property type="project" value="UniProtKB-SubCell"/>
</dbReference>
<dbReference type="OrthoDB" id="6079986at2"/>
<evidence type="ECO:0000313" key="2">
    <source>
        <dbReference type="EMBL" id="RVQ69825.1"/>
    </source>
</evidence>
<keyword evidence="1" id="KW-1003">Cell membrane</keyword>
<dbReference type="Proteomes" id="UP000283003">
    <property type="component" value="Unassembled WGS sequence"/>
</dbReference>
<organism evidence="2 3">
    <name type="scientific">Croceicoccus ponticola</name>
    <dbReference type="NCBI Taxonomy" id="2217664"/>
    <lineage>
        <taxon>Bacteria</taxon>
        <taxon>Pseudomonadati</taxon>
        <taxon>Pseudomonadota</taxon>
        <taxon>Alphaproteobacteria</taxon>
        <taxon>Sphingomonadales</taxon>
        <taxon>Erythrobacteraceae</taxon>
        <taxon>Croceicoccus</taxon>
    </lineage>
</organism>
<dbReference type="InterPro" id="IPR002994">
    <property type="entry name" value="Surf1/Shy1"/>
</dbReference>
<accession>A0A437H2F2</accession>
<dbReference type="Pfam" id="PF02104">
    <property type="entry name" value="SURF1"/>
    <property type="match status" value="1"/>
</dbReference>
<name>A0A437H2F2_9SPHN</name>
<gene>
    <name evidence="2" type="ORF">EKN06_05205</name>
</gene>
<evidence type="ECO:0000256" key="1">
    <source>
        <dbReference type="RuleBase" id="RU363076"/>
    </source>
</evidence>
<proteinExistence type="inferred from homology"/>
<evidence type="ECO:0000313" key="3">
    <source>
        <dbReference type="Proteomes" id="UP000283003"/>
    </source>
</evidence>
<keyword evidence="3" id="KW-1185">Reference proteome</keyword>